<comment type="caution">
    <text evidence="2">The sequence shown here is derived from an EMBL/GenBank/DDBJ whole genome shotgun (WGS) entry which is preliminary data.</text>
</comment>
<reference evidence="2" key="1">
    <citation type="submission" date="2020-04" db="EMBL/GenBank/DDBJ databases">
        <title>Deep metagenomics examines the oral microbiome during advanced dental caries in children, revealing novel taxa and co-occurrences with host molecules.</title>
        <authorList>
            <person name="Baker J.L."/>
            <person name="Morton J.T."/>
            <person name="Dinis M."/>
            <person name="Alvarez R."/>
            <person name="Tran N.C."/>
            <person name="Knight R."/>
            <person name="Edlund A."/>
        </authorList>
    </citation>
    <scope>NUCLEOTIDE SEQUENCE</scope>
    <source>
        <strain evidence="2">JCVI_44_bin.5</strain>
    </source>
</reference>
<evidence type="ECO:0000313" key="3">
    <source>
        <dbReference type="Proteomes" id="UP000771736"/>
    </source>
</evidence>
<dbReference type="InterPro" id="IPR011108">
    <property type="entry name" value="RMMBL"/>
</dbReference>
<organism evidence="2 3">
    <name type="scientific">Prevotella aurantiaca</name>
    <dbReference type="NCBI Taxonomy" id="596085"/>
    <lineage>
        <taxon>Bacteria</taxon>
        <taxon>Pseudomonadati</taxon>
        <taxon>Bacteroidota</taxon>
        <taxon>Bacteroidia</taxon>
        <taxon>Bacteroidales</taxon>
        <taxon>Prevotellaceae</taxon>
        <taxon>Prevotella</taxon>
    </lineage>
</organism>
<sequence>MEIKIHRGLDQIGGCITEIWTDSSRVFIDFGQNLPSNGKAATLEEDALMVADIIRNNEKEHQAVYYTHAHEDHVGLFRYIPLEQYIGEGSKELLLIKYRTLLEGNEMAIDECHQLQEPSKEKEELLEENYRTTKGLIDKLKAFKTWKRTALKESPSPITIGDIRVTPFFTCHSIYDAHMFLVEADGKRIWHTGDYRLHGYMSKGLFPMLRRYATNIDVLITEGTMLGRKDKCIHECEVSRKMASVMQAFKYVFVLASATDIERLASIKVAAENAKKPLCILSLFMKRTMEFFTERESSLSRGLFSFAPLFYTDKLYGKLKHRGFTMVVGTSQVDRVKKLLDRLPQEETLLIYSTWDGYYKNAEQIKANSKYKEFREMFYNVVDIHTSGHADKATIRKVIETVRPKEVICIHKEAGATL</sequence>
<dbReference type="Gene3D" id="3.60.15.10">
    <property type="entry name" value="Ribonuclease Z/Hydroxyacylglutathione hydrolase-like"/>
    <property type="match status" value="1"/>
</dbReference>
<dbReference type="RefSeq" id="WP_273160814.1">
    <property type="nucleotide sequence ID" value="NZ_JABZSJ010000057.1"/>
</dbReference>
<name>A0A930HNB0_9BACT</name>
<dbReference type="Proteomes" id="UP000771736">
    <property type="component" value="Unassembled WGS sequence"/>
</dbReference>
<evidence type="ECO:0000259" key="1">
    <source>
        <dbReference type="Pfam" id="PF07521"/>
    </source>
</evidence>
<proteinExistence type="predicted"/>
<gene>
    <name evidence="2" type="ORF">HXN26_09060</name>
</gene>
<dbReference type="PANTHER" id="PTHR43694:SF1">
    <property type="entry name" value="RIBONUCLEASE J"/>
    <property type="match status" value="1"/>
</dbReference>
<dbReference type="SUPFAM" id="SSF56281">
    <property type="entry name" value="Metallo-hydrolase/oxidoreductase"/>
    <property type="match status" value="1"/>
</dbReference>
<protein>
    <submittedName>
        <fullName evidence="2">MBL fold metallo-hydrolase</fullName>
    </submittedName>
</protein>
<dbReference type="PANTHER" id="PTHR43694">
    <property type="entry name" value="RIBONUCLEASE J"/>
    <property type="match status" value="1"/>
</dbReference>
<dbReference type="EMBL" id="JABZSJ010000057">
    <property type="protein sequence ID" value="MBF1384977.1"/>
    <property type="molecule type" value="Genomic_DNA"/>
</dbReference>
<dbReference type="AlphaFoldDB" id="A0A930HNB0"/>
<dbReference type="InterPro" id="IPR036866">
    <property type="entry name" value="RibonucZ/Hydroxyglut_hydro"/>
</dbReference>
<accession>A0A930HNB0</accession>
<dbReference type="Pfam" id="PF07521">
    <property type="entry name" value="RMMBL"/>
    <property type="match status" value="1"/>
</dbReference>
<evidence type="ECO:0000313" key="2">
    <source>
        <dbReference type="EMBL" id="MBF1384977.1"/>
    </source>
</evidence>
<feature type="domain" description="Zn-dependent metallo-hydrolase RNA specificity" evidence="1">
    <location>
        <begin position="381"/>
        <end position="411"/>
    </location>
</feature>